<comment type="caution">
    <text evidence="3">The sequence shown here is derived from an EMBL/GenBank/DDBJ whole genome shotgun (WGS) entry which is preliminary data.</text>
</comment>
<dbReference type="RefSeq" id="WP_133532541.1">
    <property type="nucleotide sequence ID" value="NZ_SNXR01000012.1"/>
</dbReference>
<evidence type="ECO:0000313" key="4">
    <source>
        <dbReference type="Proteomes" id="UP000295260"/>
    </source>
</evidence>
<organism evidence="3 4">
    <name type="scientific">Flavobacterium dankookense</name>
    <dbReference type="NCBI Taxonomy" id="706186"/>
    <lineage>
        <taxon>Bacteria</taxon>
        <taxon>Pseudomonadati</taxon>
        <taxon>Bacteroidota</taxon>
        <taxon>Flavobacteriia</taxon>
        <taxon>Flavobacteriales</taxon>
        <taxon>Flavobacteriaceae</taxon>
        <taxon>Flavobacterium</taxon>
    </lineage>
</organism>
<gene>
    <name evidence="3" type="ORF">BC748_1238</name>
</gene>
<protein>
    <submittedName>
        <fullName evidence="3">Uncharacterized protein DUF3858</fullName>
    </submittedName>
</protein>
<evidence type="ECO:0000313" key="3">
    <source>
        <dbReference type="EMBL" id="TDP60257.1"/>
    </source>
</evidence>
<dbReference type="EMBL" id="SNXR01000012">
    <property type="protein sequence ID" value="TDP60257.1"/>
    <property type="molecule type" value="Genomic_DNA"/>
</dbReference>
<dbReference type="AlphaFoldDB" id="A0A4R6QDJ2"/>
<dbReference type="Pfam" id="PF12969">
    <property type="entry name" value="DUF3857"/>
    <property type="match status" value="1"/>
</dbReference>
<sequence length="627" mass="73480">MTLLNKLKIFVFLLTCFVGIGQNTKPKSYIISKTDNYIVDLKSEKLVITLFSEERKWVGDKDNIFIKQNRIDYTSSFEEISDIEAYSISPENKKEKVKYIGTEDRQIDEIFYHDMKFKYYSFPNLKEGSQTYSSYRKTFKVPQLLDTYYFKDNLDCKDSKVTLKVSNKVEIGYILQGDDTDFIQFSSIKEGDYTIYTWQLLNSTKVDYFEDAPNPSYFLPHLIFYIKNYTTSLGKEEVLGSIDNLYKYYYQTVKDINKTDQTALKKETESLIKGLTSSSEKVKAIFDFVQTKIHYVAFEDGMGGFVPREAADVFQKKYGDCKDMANLLNEMLHYANIESYIAWIGTRHNNYTYEAVPTPIVDNHMIAVAKVDEKYIFLDATGQFTTFPSFTPFIQGKQALLKIDANNYKIISVPITLPEDNQHSGLIQYRIENNKLIGEAEFKLKGYNKTHFLSTYKSALHKDEVLKEYLSRFIENLTTSNIKIKNDDLSQNPLEIKHNFELEKWTKQIDNQIIFKPILFFPFSNERIDEEKRKVPLEFDFKKSYNFEYEITLPNDYKTEFLPENYVFSNELLDVNVNYTLKNNKIIVSQKLMLNKLLLEKNNFANWNAAIKSMTKQYNQNIILTKI</sequence>
<dbReference type="OrthoDB" id="8595007at2"/>
<dbReference type="Proteomes" id="UP000295260">
    <property type="component" value="Unassembled WGS sequence"/>
</dbReference>
<dbReference type="InterPro" id="IPR024618">
    <property type="entry name" value="DUF3857"/>
</dbReference>
<dbReference type="SUPFAM" id="SSF54001">
    <property type="entry name" value="Cysteine proteinases"/>
    <property type="match status" value="1"/>
</dbReference>
<feature type="domain" description="Transglutaminase-like" evidence="1">
    <location>
        <begin position="269"/>
        <end position="379"/>
    </location>
</feature>
<dbReference type="Gene3D" id="2.60.40.3140">
    <property type="match status" value="1"/>
</dbReference>
<evidence type="ECO:0000259" key="2">
    <source>
        <dbReference type="Pfam" id="PF12969"/>
    </source>
</evidence>
<keyword evidence="4" id="KW-1185">Reference proteome</keyword>
<proteinExistence type="predicted"/>
<dbReference type="Gene3D" id="3.10.620.30">
    <property type="match status" value="1"/>
</dbReference>
<dbReference type="Gene3D" id="2.60.120.1130">
    <property type="match status" value="1"/>
</dbReference>
<reference evidence="3 4" key="1">
    <citation type="submission" date="2019-03" db="EMBL/GenBank/DDBJ databases">
        <title>Genomic Encyclopedia of Archaeal and Bacterial Type Strains, Phase II (KMG-II): from individual species to whole genera.</title>
        <authorList>
            <person name="Goeker M."/>
        </authorList>
    </citation>
    <scope>NUCLEOTIDE SEQUENCE [LARGE SCALE GENOMIC DNA]</scope>
    <source>
        <strain evidence="3 4">DSM 25687</strain>
    </source>
</reference>
<feature type="domain" description="DUF3857" evidence="2">
    <location>
        <begin position="68"/>
        <end position="202"/>
    </location>
</feature>
<dbReference type="Pfam" id="PF01841">
    <property type="entry name" value="Transglut_core"/>
    <property type="match status" value="1"/>
</dbReference>
<name>A0A4R6QDJ2_9FLAO</name>
<dbReference type="InterPro" id="IPR002931">
    <property type="entry name" value="Transglutaminase-like"/>
</dbReference>
<accession>A0A4R6QDJ2</accession>
<dbReference type="InterPro" id="IPR038765">
    <property type="entry name" value="Papain-like_cys_pep_sf"/>
</dbReference>
<evidence type="ECO:0000259" key="1">
    <source>
        <dbReference type="Pfam" id="PF01841"/>
    </source>
</evidence>